<gene>
    <name evidence="2" type="ORF">EV420DRAFT_1500420</name>
</gene>
<comment type="caution">
    <text evidence="2">The sequence shown here is derived from an EMBL/GenBank/DDBJ whole genome shotgun (WGS) entry which is preliminary data.</text>
</comment>
<protein>
    <submittedName>
        <fullName evidence="2">Uncharacterized protein</fullName>
    </submittedName>
</protein>
<accession>A0AA39NRB6</accession>
<feature type="transmembrane region" description="Helical" evidence="1">
    <location>
        <begin position="59"/>
        <end position="80"/>
    </location>
</feature>
<organism evidence="2 3">
    <name type="scientific">Armillaria tabescens</name>
    <name type="common">Ringless honey mushroom</name>
    <name type="synonym">Agaricus tabescens</name>
    <dbReference type="NCBI Taxonomy" id="1929756"/>
    <lineage>
        <taxon>Eukaryota</taxon>
        <taxon>Fungi</taxon>
        <taxon>Dikarya</taxon>
        <taxon>Basidiomycota</taxon>
        <taxon>Agaricomycotina</taxon>
        <taxon>Agaricomycetes</taxon>
        <taxon>Agaricomycetidae</taxon>
        <taxon>Agaricales</taxon>
        <taxon>Marasmiineae</taxon>
        <taxon>Physalacriaceae</taxon>
        <taxon>Desarmillaria</taxon>
    </lineage>
</organism>
<sequence length="104" mass="12468">MTLDFADIMGDISFLPLLLIILYSVLWKEPVMRHCYAWWSFPCVFYFIFYLLHSVEEPGLWHCYAWCSFPVFSPLCLALWKEPVILRCYVWWSFPCGFCNIFSS</sequence>
<evidence type="ECO:0000313" key="3">
    <source>
        <dbReference type="Proteomes" id="UP001175211"/>
    </source>
</evidence>
<dbReference type="Proteomes" id="UP001175211">
    <property type="component" value="Unassembled WGS sequence"/>
</dbReference>
<keyword evidence="3" id="KW-1185">Reference proteome</keyword>
<name>A0AA39NRB6_ARMTA</name>
<evidence type="ECO:0000256" key="1">
    <source>
        <dbReference type="SAM" id="Phobius"/>
    </source>
</evidence>
<keyword evidence="1" id="KW-0812">Transmembrane</keyword>
<dbReference type="AlphaFoldDB" id="A0AA39NRB6"/>
<dbReference type="RefSeq" id="XP_060340196.1">
    <property type="nucleotide sequence ID" value="XM_060471021.1"/>
</dbReference>
<keyword evidence="1" id="KW-1133">Transmembrane helix</keyword>
<dbReference type="EMBL" id="JAUEPS010000001">
    <property type="protein sequence ID" value="KAK0470403.1"/>
    <property type="molecule type" value="Genomic_DNA"/>
</dbReference>
<feature type="transmembrane region" description="Helical" evidence="1">
    <location>
        <begin position="35"/>
        <end position="53"/>
    </location>
</feature>
<evidence type="ECO:0000313" key="2">
    <source>
        <dbReference type="EMBL" id="KAK0470403.1"/>
    </source>
</evidence>
<feature type="transmembrane region" description="Helical" evidence="1">
    <location>
        <begin position="12"/>
        <end position="28"/>
    </location>
</feature>
<proteinExistence type="predicted"/>
<reference evidence="2" key="1">
    <citation type="submission" date="2023-06" db="EMBL/GenBank/DDBJ databases">
        <authorList>
            <consortium name="Lawrence Berkeley National Laboratory"/>
            <person name="Ahrendt S."/>
            <person name="Sahu N."/>
            <person name="Indic B."/>
            <person name="Wong-Bajracharya J."/>
            <person name="Merenyi Z."/>
            <person name="Ke H.-M."/>
            <person name="Monk M."/>
            <person name="Kocsube S."/>
            <person name="Drula E."/>
            <person name="Lipzen A."/>
            <person name="Balint B."/>
            <person name="Henrissat B."/>
            <person name="Andreopoulos B."/>
            <person name="Martin F.M."/>
            <person name="Harder C.B."/>
            <person name="Rigling D."/>
            <person name="Ford K.L."/>
            <person name="Foster G.D."/>
            <person name="Pangilinan J."/>
            <person name="Papanicolaou A."/>
            <person name="Barry K."/>
            <person name="LaButti K."/>
            <person name="Viragh M."/>
            <person name="Koriabine M."/>
            <person name="Yan M."/>
            <person name="Riley R."/>
            <person name="Champramary S."/>
            <person name="Plett K.L."/>
            <person name="Tsai I.J."/>
            <person name="Slot J."/>
            <person name="Sipos G."/>
            <person name="Plett J."/>
            <person name="Nagy L.G."/>
            <person name="Grigoriev I.V."/>
        </authorList>
    </citation>
    <scope>NUCLEOTIDE SEQUENCE</scope>
    <source>
        <strain evidence="2">CCBAS 213</strain>
    </source>
</reference>
<dbReference type="GeneID" id="85354569"/>
<feature type="non-terminal residue" evidence="2">
    <location>
        <position position="104"/>
    </location>
</feature>
<keyword evidence="1" id="KW-0472">Membrane</keyword>